<keyword evidence="2" id="KW-0472">Membrane</keyword>
<gene>
    <name evidence="3" type="ORF">NOG11_11480</name>
</gene>
<name>A0A9X2LAP5_9PROT</name>
<reference evidence="3" key="1">
    <citation type="submission" date="2022-07" db="EMBL/GenBank/DDBJ databases">
        <title>Parvularcula maris sp. nov., an algicidal bacterium isolated from seawater.</title>
        <authorList>
            <person name="Li F."/>
        </authorList>
    </citation>
    <scope>NUCLEOTIDE SEQUENCE</scope>
    <source>
        <strain evidence="3">BGMRC 0090</strain>
    </source>
</reference>
<comment type="caution">
    <text evidence="3">The sequence shown here is derived from an EMBL/GenBank/DDBJ whole genome shotgun (WGS) entry which is preliminary data.</text>
</comment>
<feature type="transmembrane region" description="Helical" evidence="2">
    <location>
        <begin position="52"/>
        <end position="72"/>
    </location>
</feature>
<evidence type="ECO:0000313" key="4">
    <source>
        <dbReference type="Proteomes" id="UP001142610"/>
    </source>
</evidence>
<protein>
    <submittedName>
        <fullName evidence="3">Uncharacterized protein</fullName>
    </submittedName>
</protein>
<evidence type="ECO:0000256" key="1">
    <source>
        <dbReference type="SAM" id="MobiDB-lite"/>
    </source>
</evidence>
<accession>A0A9X2LAP5</accession>
<dbReference type="EMBL" id="JANIBC010000010">
    <property type="protein sequence ID" value="MCQ8186009.1"/>
    <property type="molecule type" value="Genomic_DNA"/>
</dbReference>
<keyword evidence="2" id="KW-1133">Transmembrane helix</keyword>
<dbReference type="RefSeq" id="WP_256619904.1">
    <property type="nucleotide sequence ID" value="NZ_JANIBC010000010.1"/>
</dbReference>
<keyword evidence="4" id="KW-1185">Reference proteome</keyword>
<dbReference type="Proteomes" id="UP001142610">
    <property type="component" value="Unassembled WGS sequence"/>
</dbReference>
<organism evidence="3 4">
    <name type="scientific">Parvularcula maris</name>
    <dbReference type="NCBI Taxonomy" id="2965077"/>
    <lineage>
        <taxon>Bacteria</taxon>
        <taxon>Pseudomonadati</taxon>
        <taxon>Pseudomonadota</taxon>
        <taxon>Alphaproteobacteria</taxon>
        <taxon>Parvularculales</taxon>
        <taxon>Parvularculaceae</taxon>
        <taxon>Parvularcula</taxon>
    </lineage>
</organism>
<keyword evidence="2" id="KW-0812">Transmembrane</keyword>
<proteinExistence type="predicted"/>
<dbReference type="AlphaFoldDB" id="A0A9X2LAP5"/>
<sequence length="74" mass="8402">MVKARDAAPRRPARRRMEISTPDGGEPVVIESGVFWKPSSWSDWERSYGRDWLIYGGGAVCFIIFAEVWGALTR</sequence>
<evidence type="ECO:0000313" key="3">
    <source>
        <dbReference type="EMBL" id="MCQ8186009.1"/>
    </source>
</evidence>
<feature type="region of interest" description="Disordered" evidence="1">
    <location>
        <begin position="1"/>
        <end position="24"/>
    </location>
</feature>
<evidence type="ECO:0000256" key="2">
    <source>
        <dbReference type="SAM" id="Phobius"/>
    </source>
</evidence>